<evidence type="ECO:0000256" key="1">
    <source>
        <dbReference type="SAM" id="Phobius"/>
    </source>
</evidence>
<feature type="transmembrane region" description="Helical" evidence="1">
    <location>
        <begin position="130"/>
        <end position="148"/>
    </location>
</feature>
<organism evidence="2">
    <name type="scientific">Iridovirus sp</name>
    <dbReference type="NCBI Taxonomy" id="135728"/>
    <lineage>
        <taxon>Viruses</taxon>
        <taxon>Varidnaviria</taxon>
        <taxon>Bamfordvirae</taxon>
        <taxon>Nucleocytoviricota</taxon>
        <taxon>Megaviricetes</taxon>
        <taxon>Pimascovirales</taxon>
        <taxon>Pimascovirales incertae sedis</taxon>
        <taxon>Iridoviridae</taxon>
        <taxon>Betairidovirinae</taxon>
        <taxon>Iridovirus</taxon>
    </lineage>
</organism>
<keyword evidence="1" id="KW-0812">Transmembrane</keyword>
<dbReference type="EMBL" id="PP847201">
    <property type="protein sequence ID" value="XBY85698.1"/>
    <property type="molecule type" value="Genomic_DNA"/>
</dbReference>
<sequence>MNDEDFLSSFRFMFATVVSFSFDSCSTFCTRIFTFNIHMLTFFAWFFFFFSGRRFLFSSSFFNWFSVLNFLITRPSIVFCIGCNFDRSILNFIFLLDIFVIPYLSFYWFFNHLFNYFFLRWSFLNNRNRFIIFVVNIVVNLFFAFQNFKC</sequence>
<feature type="transmembrane region" description="Helical" evidence="1">
    <location>
        <begin position="32"/>
        <end position="50"/>
    </location>
</feature>
<keyword evidence="1" id="KW-1133">Transmembrane helix</keyword>
<reference evidence="2" key="1">
    <citation type="submission" date="2024-05" db="EMBL/GenBank/DDBJ databases">
        <title>Complete genomes of an iridovirus, and two densoviruses identified in lab reared social spiders in California, USA.</title>
        <authorList>
            <person name="Millerwise S."/>
            <person name="Lund M.C."/>
            <person name="Schmidlin K."/>
            <person name="Kraberger S."/>
            <person name="Harrison J."/>
            <person name="Cease A."/>
            <person name="Pinter-Wollman N."/>
            <person name="Varsani A."/>
        </authorList>
    </citation>
    <scope>NUCLEOTIDE SEQUENCE</scope>
    <source>
        <strain evidence="2">SocP20</strain>
    </source>
</reference>
<proteinExistence type="predicted"/>
<feature type="transmembrane region" description="Helical" evidence="1">
    <location>
        <begin position="62"/>
        <end position="82"/>
    </location>
</feature>
<name>A0AAU7YE97_9VIRU</name>
<protein>
    <submittedName>
        <fullName evidence="2">Uncharacterized protein</fullName>
    </submittedName>
</protein>
<evidence type="ECO:0000313" key="2">
    <source>
        <dbReference type="EMBL" id="XBY85698.1"/>
    </source>
</evidence>
<accession>A0AAU7YE97</accession>
<feature type="transmembrane region" description="Helical" evidence="1">
    <location>
        <begin position="89"/>
        <end position="110"/>
    </location>
</feature>
<keyword evidence="1" id="KW-0472">Membrane</keyword>